<reference evidence="2 3" key="1">
    <citation type="submission" date="2021-06" db="EMBL/GenBank/DDBJ databases">
        <authorList>
            <person name="Kallberg Y."/>
            <person name="Tangrot J."/>
            <person name="Rosling A."/>
        </authorList>
    </citation>
    <scope>NUCLEOTIDE SEQUENCE [LARGE SCALE GENOMIC DNA]</scope>
    <source>
        <strain evidence="2 3">120-4 pot B 10/14</strain>
    </source>
</reference>
<proteinExistence type="predicted"/>
<evidence type="ECO:0000313" key="2">
    <source>
        <dbReference type="EMBL" id="CAG8789664.1"/>
    </source>
</evidence>
<gene>
    <name evidence="2" type="ORF">GMARGA_LOCUS21040</name>
</gene>
<feature type="compositionally biased region" description="Basic and acidic residues" evidence="1">
    <location>
        <begin position="47"/>
        <end position="68"/>
    </location>
</feature>
<evidence type="ECO:0000313" key="3">
    <source>
        <dbReference type="Proteomes" id="UP000789901"/>
    </source>
</evidence>
<feature type="compositionally biased region" description="Low complexity" evidence="1">
    <location>
        <begin position="10"/>
        <end position="22"/>
    </location>
</feature>
<dbReference type="Proteomes" id="UP000789901">
    <property type="component" value="Unassembled WGS sequence"/>
</dbReference>
<feature type="region of interest" description="Disordered" evidence="1">
    <location>
        <begin position="1"/>
        <end position="68"/>
    </location>
</feature>
<comment type="caution">
    <text evidence="2">The sequence shown here is derived from an EMBL/GenBank/DDBJ whole genome shotgun (WGS) entry which is preliminary data.</text>
</comment>
<dbReference type="EMBL" id="CAJVQB010019042">
    <property type="protein sequence ID" value="CAG8789664.1"/>
    <property type="molecule type" value="Genomic_DNA"/>
</dbReference>
<keyword evidence="3" id="KW-1185">Reference proteome</keyword>
<sequence>MQGSSITHLNPNNEHSNTPNNPIEHNRTGEPSNDQSPPRFENSTGDPHSDEETKSVQDAKMHDNMNSS</sequence>
<evidence type="ECO:0000256" key="1">
    <source>
        <dbReference type="SAM" id="MobiDB-lite"/>
    </source>
</evidence>
<organism evidence="2 3">
    <name type="scientific">Gigaspora margarita</name>
    <dbReference type="NCBI Taxonomy" id="4874"/>
    <lineage>
        <taxon>Eukaryota</taxon>
        <taxon>Fungi</taxon>
        <taxon>Fungi incertae sedis</taxon>
        <taxon>Mucoromycota</taxon>
        <taxon>Glomeromycotina</taxon>
        <taxon>Glomeromycetes</taxon>
        <taxon>Diversisporales</taxon>
        <taxon>Gigasporaceae</taxon>
        <taxon>Gigaspora</taxon>
    </lineage>
</organism>
<feature type="compositionally biased region" description="Polar residues" evidence="1">
    <location>
        <begin position="29"/>
        <end position="46"/>
    </location>
</feature>
<name>A0ABN7VPF1_GIGMA</name>
<accession>A0ABN7VPF1</accession>
<protein>
    <submittedName>
        <fullName evidence="2">19677_t:CDS:1</fullName>
    </submittedName>
</protein>